<proteinExistence type="predicted"/>
<name>A0A2G9V154_TELCI</name>
<dbReference type="EMBL" id="KZ345114">
    <property type="protein sequence ID" value="PIO75702.1"/>
    <property type="molecule type" value="Genomic_DNA"/>
</dbReference>
<feature type="non-terminal residue" evidence="1">
    <location>
        <position position="1"/>
    </location>
</feature>
<keyword evidence="2" id="KW-1185">Reference proteome</keyword>
<reference evidence="1 2" key="1">
    <citation type="submission" date="2015-09" db="EMBL/GenBank/DDBJ databases">
        <title>Draft genome of the parasitic nematode Teladorsagia circumcincta isolate WARC Sus (inbred).</title>
        <authorList>
            <person name="Mitreva M."/>
        </authorList>
    </citation>
    <scope>NUCLEOTIDE SEQUENCE [LARGE SCALE GENOMIC DNA]</scope>
    <source>
        <strain evidence="1 2">S</strain>
    </source>
</reference>
<dbReference type="SUPFAM" id="SSF51011">
    <property type="entry name" value="Glycosyl hydrolase domain"/>
    <property type="match status" value="1"/>
</dbReference>
<dbReference type="InterPro" id="IPR013780">
    <property type="entry name" value="Glyco_hydro_b"/>
</dbReference>
<evidence type="ECO:0000313" key="2">
    <source>
        <dbReference type="Proteomes" id="UP000230423"/>
    </source>
</evidence>
<evidence type="ECO:0000313" key="1">
    <source>
        <dbReference type="EMBL" id="PIO75702.1"/>
    </source>
</evidence>
<protein>
    <submittedName>
        <fullName evidence="1">Uncharacterized protein</fullName>
    </submittedName>
</protein>
<dbReference type="OrthoDB" id="550577at2759"/>
<accession>A0A2G9V154</accession>
<organism evidence="1 2">
    <name type="scientific">Teladorsagia circumcincta</name>
    <name type="common">Brown stomach worm</name>
    <name type="synonym">Ostertagia circumcincta</name>
    <dbReference type="NCBI Taxonomy" id="45464"/>
    <lineage>
        <taxon>Eukaryota</taxon>
        <taxon>Metazoa</taxon>
        <taxon>Ecdysozoa</taxon>
        <taxon>Nematoda</taxon>
        <taxon>Chromadorea</taxon>
        <taxon>Rhabditida</taxon>
        <taxon>Rhabditina</taxon>
        <taxon>Rhabditomorpha</taxon>
        <taxon>Strongyloidea</taxon>
        <taxon>Trichostrongylidae</taxon>
        <taxon>Teladorsagia</taxon>
    </lineage>
</organism>
<dbReference type="Gene3D" id="2.60.40.1180">
    <property type="entry name" value="Golgi alpha-mannosidase II"/>
    <property type="match status" value="1"/>
</dbReference>
<dbReference type="Proteomes" id="UP000230423">
    <property type="component" value="Unassembled WGS sequence"/>
</dbReference>
<gene>
    <name evidence="1" type="ORF">TELCIR_02239</name>
</gene>
<dbReference type="AlphaFoldDB" id="A0A2G9V154"/>
<sequence length="160" mass="18325">LYYIRKPFIFRSFATTLPPGEYCDQYGGSLQKGKCTGRTISVNKNVCAPGPFQQDTDACAIPIIHNTTVPYLYNAYRWWSQGDKYLDFEGGERGQGTYNGRKAYGTPLAYSTNDDDVLEYQPYNKYGDNYWMVQLLMDCVKTERGWVIWCLIIGMLGNQT</sequence>